<name>A0A937DAY0_9FLAO</name>
<reference evidence="3" key="1">
    <citation type="submission" date="2021-01" db="EMBL/GenBank/DDBJ databases">
        <authorList>
            <person name="Zhong Y.L."/>
        </authorList>
    </citation>
    <scope>NUCLEOTIDE SEQUENCE</scope>
    <source>
        <strain evidence="3">KCTC 23302</strain>
    </source>
</reference>
<accession>A0A937DAY0</accession>
<dbReference type="EMBL" id="JAERQJ010000002">
    <property type="protein sequence ID" value="MBL0683216.1"/>
    <property type="molecule type" value="Genomic_DNA"/>
</dbReference>
<dbReference type="Proteomes" id="UP000651057">
    <property type="component" value="Unassembled WGS sequence"/>
</dbReference>
<feature type="chain" id="PRO_5036977210" evidence="1">
    <location>
        <begin position="22"/>
        <end position="209"/>
    </location>
</feature>
<comment type="caution">
    <text evidence="3">The sequence shown here is derived from an EMBL/GenBank/DDBJ whole genome shotgun (WGS) entry which is preliminary data.</text>
</comment>
<feature type="signal peptide" evidence="1">
    <location>
        <begin position="1"/>
        <end position="21"/>
    </location>
</feature>
<dbReference type="Pfam" id="PF13568">
    <property type="entry name" value="OMP_b-brl_2"/>
    <property type="match status" value="1"/>
</dbReference>
<evidence type="ECO:0000313" key="3">
    <source>
        <dbReference type="EMBL" id="MBL0683216.1"/>
    </source>
</evidence>
<organism evidence="3 4">
    <name type="scientific">Aquimarina mytili</name>
    <dbReference type="NCBI Taxonomy" id="874423"/>
    <lineage>
        <taxon>Bacteria</taxon>
        <taxon>Pseudomonadati</taxon>
        <taxon>Bacteroidota</taxon>
        <taxon>Flavobacteriia</taxon>
        <taxon>Flavobacteriales</taxon>
        <taxon>Flavobacteriaceae</taxon>
        <taxon>Aquimarina</taxon>
    </lineage>
</organism>
<dbReference type="AlphaFoldDB" id="A0A937DAY0"/>
<evidence type="ECO:0000313" key="4">
    <source>
        <dbReference type="Proteomes" id="UP000651057"/>
    </source>
</evidence>
<evidence type="ECO:0000256" key="1">
    <source>
        <dbReference type="SAM" id="SignalP"/>
    </source>
</evidence>
<keyword evidence="4" id="KW-1185">Reference proteome</keyword>
<dbReference type="RefSeq" id="WP_201917997.1">
    <property type="nucleotide sequence ID" value="NZ_BAABAX010000023.1"/>
</dbReference>
<evidence type="ECO:0000259" key="2">
    <source>
        <dbReference type="Pfam" id="PF13568"/>
    </source>
</evidence>
<protein>
    <submittedName>
        <fullName evidence="3">PorT family protein</fullName>
    </submittedName>
</protein>
<dbReference type="InterPro" id="IPR025665">
    <property type="entry name" value="Beta-barrel_OMP_2"/>
</dbReference>
<gene>
    <name evidence="3" type="ORF">JJQ60_06790</name>
</gene>
<sequence>MIKRLYFIVLVLGLMAQTSNAQVESFQMGFKFGLNVADLLGDQTSGFDPRTIVHVGLAAEIPINEYLAVQPELLYSFQGVKYDSEEPNFDDEILKLDYIYLPVMVKYYPFYVVPGFSIEVGPQVGYLAAAVRQLKNSIGGGTEKSDIDVKDIISDVDYGANFGLGYQFEMGAFFQARYSLGLANIVDDEANDTIERQHSVVQLSVGVKF</sequence>
<dbReference type="Gene3D" id="2.40.160.20">
    <property type="match status" value="1"/>
</dbReference>
<keyword evidence="1" id="KW-0732">Signal</keyword>
<feature type="domain" description="Outer membrane protein beta-barrel" evidence="2">
    <location>
        <begin position="16"/>
        <end position="185"/>
    </location>
</feature>
<proteinExistence type="predicted"/>